<reference evidence="3" key="1">
    <citation type="journal article" date="2020" name="Stud. Mycol.">
        <title>101 Dothideomycetes genomes: a test case for predicting lifestyles and emergence of pathogens.</title>
        <authorList>
            <person name="Haridas S."/>
            <person name="Albert R."/>
            <person name="Binder M."/>
            <person name="Bloem J."/>
            <person name="Labutti K."/>
            <person name="Salamov A."/>
            <person name="Andreopoulos B."/>
            <person name="Baker S."/>
            <person name="Barry K."/>
            <person name="Bills G."/>
            <person name="Bluhm B."/>
            <person name="Cannon C."/>
            <person name="Castanera R."/>
            <person name="Culley D."/>
            <person name="Daum C."/>
            <person name="Ezra D."/>
            <person name="Gonzalez J."/>
            <person name="Henrissat B."/>
            <person name="Kuo A."/>
            <person name="Liang C."/>
            <person name="Lipzen A."/>
            <person name="Lutzoni F."/>
            <person name="Magnuson J."/>
            <person name="Mondo S."/>
            <person name="Nolan M."/>
            <person name="Ohm R."/>
            <person name="Pangilinan J."/>
            <person name="Park H.-J."/>
            <person name="Ramirez L."/>
            <person name="Alfaro M."/>
            <person name="Sun H."/>
            <person name="Tritt A."/>
            <person name="Yoshinaga Y."/>
            <person name="Zwiers L.-H."/>
            <person name="Turgeon B."/>
            <person name="Goodwin S."/>
            <person name="Spatafora J."/>
            <person name="Crous P."/>
            <person name="Grigoriev I."/>
        </authorList>
    </citation>
    <scope>NUCLEOTIDE SEQUENCE</scope>
    <source>
        <strain evidence="3">CBS 116005</strain>
    </source>
</reference>
<evidence type="ECO:0000256" key="2">
    <source>
        <dbReference type="SAM" id="Phobius"/>
    </source>
</evidence>
<feature type="compositionally biased region" description="Low complexity" evidence="1">
    <location>
        <begin position="573"/>
        <end position="585"/>
    </location>
</feature>
<evidence type="ECO:0000256" key="1">
    <source>
        <dbReference type="SAM" id="MobiDB-lite"/>
    </source>
</evidence>
<feature type="transmembrane region" description="Helical" evidence="2">
    <location>
        <begin position="332"/>
        <end position="357"/>
    </location>
</feature>
<dbReference type="OrthoDB" id="3946116at2759"/>
<keyword evidence="2" id="KW-1133">Transmembrane helix</keyword>
<feature type="region of interest" description="Disordered" evidence="1">
    <location>
        <begin position="106"/>
        <end position="186"/>
    </location>
</feature>
<feature type="region of interest" description="Disordered" evidence="1">
    <location>
        <begin position="497"/>
        <end position="595"/>
    </location>
</feature>
<name>A0A6G1KTZ4_9PEZI</name>
<accession>A0A6G1KTZ4</accession>
<evidence type="ECO:0008006" key="5">
    <source>
        <dbReference type="Google" id="ProtNLM"/>
    </source>
</evidence>
<proteinExistence type="predicted"/>
<evidence type="ECO:0000313" key="4">
    <source>
        <dbReference type="Proteomes" id="UP000799436"/>
    </source>
</evidence>
<dbReference type="AlphaFoldDB" id="A0A6G1KTZ4"/>
<dbReference type="EMBL" id="ML995964">
    <property type="protein sequence ID" value="KAF2763792.1"/>
    <property type="molecule type" value="Genomic_DNA"/>
</dbReference>
<keyword evidence="4" id="KW-1185">Reference proteome</keyword>
<dbReference type="CDD" id="cd12087">
    <property type="entry name" value="TM_EGFR-like"/>
    <property type="match status" value="1"/>
</dbReference>
<feature type="region of interest" description="Disordered" evidence="1">
    <location>
        <begin position="397"/>
        <end position="460"/>
    </location>
</feature>
<keyword evidence="2" id="KW-0812">Transmembrane</keyword>
<evidence type="ECO:0000313" key="3">
    <source>
        <dbReference type="EMBL" id="KAF2763792.1"/>
    </source>
</evidence>
<sequence>MLIPDLGGLGKSRELENQTDIDTTQSATELSRRLRVYGRRMEPATASTNVPDGTPDDTAWSDSLQERDSSSCQNGRAYYSCSNGFIGCCSANPCSNANAVCVDDAATTSDKTSTKDATSTATKEATGTSTKATATGTKTVTGTSNMKATKTSTKKTNTASKTETSTQSSNATSTSQDVTSSSTSVMVTATGSPTGTYSTSTIASATVLATPAPSCPSGNGTTYIDSTSIAYDIHCDADNSYESYNAIVVDTGGYSQCFSACSYTGVCAGFTFVGLDNGSCYLKTDVPTDGYISMNGSNYITAEKVNSTAAAAMMSASASSTATATPGKTNHVGAIVGGTVGGVTFIALIGLGVALLARYRRKKIEEKHGTITTFMTPPLQHYSDSYVPASATFSGHSRTGSTAHDAYVPTGGNPRGTQTDSYTQDGTSETFVPDRPPPSIPPGVRAEGGGGDTLPASVFRRQNNRSLEVIPIAADAEITRSGSGGSRRSLFVEHLDHAGDSSNRPPPAQASPKWSPRTTDSESPVLGRTGFETQSSLSDEVRRRRHLLSYASSDVDGVESDGGRESGRTTAESSPVDSSMMPSPLGGSGRWKNGD</sequence>
<organism evidence="3 4">
    <name type="scientific">Teratosphaeria nubilosa</name>
    <dbReference type="NCBI Taxonomy" id="161662"/>
    <lineage>
        <taxon>Eukaryota</taxon>
        <taxon>Fungi</taxon>
        <taxon>Dikarya</taxon>
        <taxon>Ascomycota</taxon>
        <taxon>Pezizomycotina</taxon>
        <taxon>Dothideomycetes</taxon>
        <taxon>Dothideomycetidae</taxon>
        <taxon>Mycosphaerellales</taxon>
        <taxon>Teratosphaeriaceae</taxon>
        <taxon>Teratosphaeria</taxon>
    </lineage>
</organism>
<feature type="compositionally biased region" description="Polar residues" evidence="1">
    <location>
        <begin position="18"/>
        <end position="29"/>
    </location>
</feature>
<feature type="region of interest" description="Disordered" evidence="1">
    <location>
        <begin position="1"/>
        <end position="69"/>
    </location>
</feature>
<feature type="compositionally biased region" description="Polar residues" evidence="1">
    <location>
        <begin position="415"/>
        <end position="430"/>
    </location>
</feature>
<protein>
    <recommendedName>
        <fullName evidence="5">Apple domain-containing protein</fullName>
    </recommendedName>
</protein>
<keyword evidence="2" id="KW-0472">Membrane</keyword>
<dbReference type="Proteomes" id="UP000799436">
    <property type="component" value="Unassembled WGS sequence"/>
</dbReference>
<gene>
    <name evidence="3" type="ORF">EJ03DRAFT_386395</name>
</gene>